<evidence type="ECO:0000256" key="14">
    <source>
        <dbReference type="PIRSR" id="PIRSR000724-1"/>
    </source>
</evidence>
<feature type="binding site" evidence="13 15">
    <location>
        <begin position="346"/>
        <end position="349"/>
    </location>
    <ligand>
        <name>ATP</name>
        <dbReference type="ChEBI" id="CHEBI:30616"/>
    </ligand>
</feature>
<evidence type="ECO:0000256" key="10">
    <source>
        <dbReference type="ARBA" id="ARBA00022777"/>
    </source>
</evidence>
<evidence type="ECO:0000313" key="17">
    <source>
        <dbReference type="EMBL" id="QJA05274.1"/>
    </source>
</evidence>
<feature type="binding site" evidence="13 14">
    <location>
        <begin position="57"/>
        <end position="60"/>
    </location>
    <ligand>
        <name>substrate</name>
    </ligand>
</feature>
<dbReference type="EMBL" id="CP042909">
    <property type="protein sequence ID" value="QJA05274.1"/>
    <property type="molecule type" value="Genomic_DNA"/>
</dbReference>
<reference evidence="17 18" key="1">
    <citation type="submission" date="2019-08" db="EMBL/GenBank/DDBJ databases">
        <title>Complete genome sequence of Thermosulfurimonas marina SU872T, an anaerobic thermophilic chemolithoautotrophic bacterium isolated from a shallow marine hydrothermal vent.</title>
        <authorList>
            <person name="Allioux M."/>
            <person name="Jebbar M."/>
            <person name="Slobodkina G."/>
            <person name="Slobodkin A."/>
            <person name="Moalic Y."/>
            <person name="Frolova A."/>
            <person name="Shao Z."/>
            <person name="Alain K."/>
        </authorList>
    </citation>
    <scope>NUCLEOTIDE SEQUENCE [LARGE SCALE GENOMIC DNA]</scope>
    <source>
        <strain evidence="17 18">SU872</strain>
    </source>
</reference>
<dbReference type="PANTHER" id="PTHR11406:SF23">
    <property type="entry name" value="PHOSPHOGLYCERATE KINASE 1, CHLOROPLASTIC-RELATED"/>
    <property type="match status" value="1"/>
</dbReference>
<dbReference type="GO" id="GO:0006094">
    <property type="term" value="P:gluconeogenesis"/>
    <property type="evidence" value="ECO:0007669"/>
    <property type="project" value="TreeGrafter"/>
</dbReference>
<evidence type="ECO:0000256" key="11">
    <source>
        <dbReference type="ARBA" id="ARBA00022840"/>
    </source>
</evidence>
<proteinExistence type="inferred from homology"/>
<dbReference type="GO" id="GO:0005829">
    <property type="term" value="C:cytosol"/>
    <property type="evidence" value="ECO:0007669"/>
    <property type="project" value="TreeGrafter"/>
</dbReference>
<evidence type="ECO:0000256" key="1">
    <source>
        <dbReference type="ARBA" id="ARBA00000642"/>
    </source>
</evidence>
<evidence type="ECO:0000313" key="18">
    <source>
        <dbReference type="Proteomes" id="UP000501253"/>
    </source>
</evidence>
<comment type="caution">
    <text evidence="13">Lacks conserved residue(s) required for the propagation of feature annotation.</text>
</comment>
<comment type="subcellular location">
    <subcellularLocation>
        <location evidence="13">Cytoplasm</location>
    </subcellularLocation>
</comment>
<dbReference type="KEGG" id="tmai:FVE67_00015"/>
<feature type="binding site" evidence="13">
    <location>
        <position position="149"/>
    </location>
    <ligand>
        <name>substrate</name>
    </ligand>
</feature>
<keyword evidence="11 13" id="KW-0067">ATP-binding</keyword>
<keyword evidence="18" id="KW-1185">Reference proteome</keyword>
<feature type="binding site" evidence="13">
    <location>
        <position position="116"/>
    </location>
    <ligand>
        <name>substrate</name>
    </ligand>
</feature>
<organism evidence="17 18">
    <name type="scientific">Thermosulfurimonas marina</name>
    <dbReference type="NCBI Taxonomy" id="2047767"/>
    <lineage>
        <taxon>Bacteria</taxon>
        <taxon>Pseudomonadati</taxon>
        <taxon>Thermodesulfobacteriota</taxon>
        <taxon>Thermodesulfobacteria</taxon>
        <taxon>Thermodesulfobacteriales</taxon>
        <taxon>Thermodesulfobacteriaceae</taxon>
        <taxon>Thermosulfurimonas</taxon>
    </lineage>
</organism>
<accession>A0A6H1WQ36</accession>
<dbReference type="AlphaFoldDB" id="A0A6H1WQ36"/>
<comment type="pathway">
    <text evidence="2 13">Carbohydrate degradation; glycolysis; pyruvate from D-glyceraldehyde 3-phosphate: step 2/5.</text>
</comment>
<dbReference type="Pfam" id="PF00162">
    <property type="entry name" value="PGK"/>
    <property type="match status" value="1"/>
</dbReference>
<dbReference type="RefSeq" id="WP_168718639.1">
    <property type="nucleotide sequence ID" value="NZ_CP042909.1"/>
</dbReference>
<dbReference type="PROSITE" id="PS00111">
    <property type="entry name" value="PGLYCERATE_KINASE"/>
    <property type="match status" value="1"/>
</dbReference>
<keyword evidence="9 13" id="KW-0547">Nucleotide-binding</keyword>
<evidence type="ECO:0000256" key="9">
    <source>
        <dbReference type="ARBA" id="ARBA00022741"/>
    </source>
</evidence>
<dbReference type="GO" id="GO:0004618">
    <property type="term" value="F:phosphoglycerate kinase activity"/>
    <property type="evidence" value="ECO:0007669"/>
    <property type="project" value="UniProtKB-UniRule"/>
</dbReference>
<evidence type="ECO:0000256" key="7">
    <source>
        <dbReference type="ARBA" id="ARBA00022490"/>
    </source>
</evidence>
<dbReference type="InterPro" id="IPR015911">
    <property type="entry name" value="Phosphoglycerate_kinase_CS"/>
</dbReference>
<evidence type="ECO:0000256" key="4">
    <source>
        <dbReference type="ARBA" id="ARBA00011245"/>
    </source>
</evidence>
<dbReference type="InterPro" id="IPR036043">
    <property type="entry name" value="Phosphoglycerate_kinase_sf"/>
</dbReference>
<dbReference type="PRINTS" id="PR00477">
    <property type="entry name" value="PHGLYCKINASE"/>
</dbReference>
<evidence type="ECO:0000256" key="6">
    <source>
        <dbReference type="ARBA" id="ARBA00016471"/>
    </source>
</evidence>
<evidence type="ECO:0000256" key="15">
    <source>
        <dbReference type="PIRSR" id="PIRSR000724-2"/>
    </source>
</evidence>
<dbReference type="GO" id="GO:0005524">
    <property type="term" value="F:ATP binding"/>
    <property type="evidence" value="ECO:0007669"/>
    <property type="project" value="UniProtKB-KW"/>
</dbReference>
<feature type="binding site" evidence="14">
    <location>
        <position position="34"/>
    </location>
    <ligand>
        <name>(2R)-3-phosphoglycerate</name>
        <dbReference type="ChEBI" id="CHEBI:58272"/>
    </ligand>
</feature>
<keyword evidence="12 13" id="KW-0324">Glycolysis</keyword>
<sequence length="389" mass="41631">MRDLTALEVSGKRVLVRVDYNVPLAEGRVADDTRIRASLSTIRWLKEKGAKIILCSHLGRPKGVRVPEMSLRPVAERLSELLGSPVKFVEDCVGEAVEREVQNLKEGEVLLLENLRFHEGETKNDPAFAEALARLAEVYINDAFSVSHRAHASVVGVPERVAEKAAGFQLKREVDYLSRALEAPERPLVAVVGGAKISGKIEVLRNLLSRVDKLLIGGAMANTFLASQGFSLGRSLVEETELETAREILLAAREQGVKVYLPVDLVVAASEEEEGEEVPVSEVPEDKAAYDIGEETVALFVDALSGAGTIIWNGPLGLFERPAFAYGTIAVARAMAAENGLTLAGGGDTLAALKAAGVSSAFSYLSTGGGAFLEFLEGKKLPGLKALET</sequence>
<comment type="subunit">
    <text evidence="4 13">Monomer.</text>
</comment>
<evidence type="ECO:0000256" key="5">
    <source>
        <dbReference type="ARBA" id="ARBA00013061"/>
    </source>
</evidence>
<dbReference type="InterPro" id="IPR001576">
    <property type="entry name" value="Phosphoglycerate_kinase"/>
</dbReference>
<dbReference type="HAMAP" id="MF_00145">
    <property type="entry name" value="Phosphoglyc_kinase"/>
    <property type="match status" value="1"/>
</dbReference>
<feature type="binding site" evidence="13">
    <location>
        <position position="34"/>
    </location>
    <ligand>
        <name>substrate</name>
    </ligand>
</feature>
<dbReference type="GO" id="GO:0006096">
    <property type="term" value="P:glycolytic process"/>
    <property type="evidence" value="ECO:0007669"/>
    <property type="project" value="UniProtKB-UniRule"/>
</dbReference>
<keyword evidence="8 13" id="KW-0808">Transferase</keyword>
<evidence type="ECO:0000256" key="2">
    <source>
        <dbReference type="ARBA" id="ARBA00004838"/>
    </source>
</evidence>
<evidence type="ECO:0000256" key="8">
    <source>
        <dbReference type="ARBA" id="ARBA00022679"/>
    </source>
</evidence>
<keyword evidence="10 13" id="KW-0418">Kinase</keyword>
<dbReference type="InterPro" id="IPR015824">
    <property type="entry name" value="Phosphoglycerate_kinase_N"/>
</dbReference>
<name>A0A6H1WQ36_9BACT</name>
<dbReference type="PIRSF" id="PIRSF000724">
    <property type="entry name" value="Pgk"/>
    <property type="match status" value="1"/>
</dbReference>
<gene>
    <name evidence="13" type="primary">pgk</name>
    <name evidence="17" type="ORF">FVE67_00015</name>
</gene>
<dbReference type="FunFam" id="3.40.50.1260:FF:000006">
    <property type="entry name" value="Phosphoglycerate kinase"/>
    <property type="match status" value="1"/>
</dbReference>
<protein>
    <recommendedName>
        <fullName evidence="6 13">Phosphoglycerate kinase</fullName>
        <ecNumber evidence="5 13">2.7.2.3</ecNumber>
    </recommendedName>
</protein>
<dbReference type="Gene3D" id="3.40.50.1260">
    <property type="entry name" value="Phosphoglycerate kinase, N-terminal domain"/>
    <property type="match status" value="2"/>
</dbReference>
<feature type="binding site" evidence="13 15">
    <location>
        <position position="200"/>
    </location>
    <ligand>
        <name>ATP</name>
        <dbReference type="ChEBI" id="CHEBI:30616"/>
    </ligand>
</feature>
<feature type="binding site" evidence="14">
    <location>
        <position position="149"/>
    </location>
    <ligand>
        <name>(2R)-3-phosphoglycerate</name>
        <dbReference type="ChEBI" id="CHEBI:58272"/>
    </ligand>
</feature>
<dbReference type="Proteomes" id="UP000501253">
    <property type="component" value="Chromosome"/>
</dbReference>
<dbReference type="FunFam" id="3.40.50.1260:FF:000031">
    <property type="entry name" value="Phosphoglycerate kinase 1"/>
    <property type="match status" value="1"/>
</dbReference>
<comment type="catalytic activity">
    <reaction evidence="1 13 16">
        <text>(2R)-3-phosphoglycerate + ATP = (2R)-3-phospho-glyceroyl phosphate + ADP</text>
        <dbReference type="Rhea" id="RHEA:14801"/>
        <dbReference type="ChEBI" id="CHEBI:30616"/>
        <dbReference type="ChEBI" id="CHEBI:57604"/>
        <dbReference type="ChEBI" id="CHEBI:58272"/>
        <dbReference type="ChEBI" id="CHEBI:456216"/>
        <dbReference type="EC" id="2.7.2.3"/>
    </reaction>
</comment>
<dbReference type="GO" id="GO:0043531">
    <property type="term" value="F:ADP binding"/>
    <property type="evidence" value="ECO:0007669"/>
    <property type="project" value="TreeGrafter"/>
</dbReference>
<feature type="binding site" evidence="13 14">
    <location>
        <begin position="19"/>
        <end position="21"/>
    </location>
    <ligand>
        <name>substrate</name>
    </ligand>
</feature>
<evidence type="ECO:0000256" key="12">
    <source>
        <dbReference type="ARBA" id="ARBA00023152"/>
    </source>
</evidence>
<keyword evidence="7 13" id="KW-0963">Cytoplasm</keyword>
<feature type="binding site" evidence="14">
    <location>
        <position position="116"/>
    </location>
    <ligand>
        <name>(2R)-3-phosphoglycerate</name>
        <dbReference type="ChEBI" id="CHEBI:58272"/>
    </ligand>
</feature>
<evidence type="ECO:0000256" key="3">
    <source>
        <dbReference type="ARBA" id="ARBA00008982"/>
    </source>
</evidence>
<dbReference type="EC" id="2.7.2.3" evidence="5 13"/>
<feature type="binding site" evidence="13 15">
    <location>
        <position position="320"/>
    </location>
    <ligand>
        <name>ATP</name>
        <dbReference type="ChEBI" id="CHEBI:30616"/>
    </ligand>
</feature>
<evidence type="ECO:0000256" key="13">
    <source>
        <dbReference type="HAMAP-Rule" id="MF_00145"/>
    </source>
</evidence>
<dbReference type="SUPFAM" id="SSF53748">
    <property type="entry name" value="Phosphoglycerate kinase"/>
    <property type="match status" value="1"/>
</dbReference>
<comment type="similarity">
    <text evidence="3 13 16">Belongs to the phosphoglycerate kinase family.</text>
</comment>
<dbReference type="PANTHER" id="PTHR11406">
    <property type="entry name" value="PHOSPHOGLYCERATE KINASE"/>
    <property type="match status" value="1"/>
</dbReference>
<evidence type="ECO:0000256" key="16">
    <source>
        <dbReference type="RuleBase" id="RU000532"/>
    </source>
</evidence>
<dbReference type="UniPathway" id="UPA00109">
    <property type="reaction ID" value="UER00185"/>
</dbReference>